<protein>
    <recommendedName>
        <fullName evidence="2">J domain-containing protein</fullName>
    </recommendedName>
</protein>
<name>A0AAN6GYQ1_9PEZI</name>
<reference evidence="3" key="1">
    <citation type="submission" date="2023-06" db="EMBL/GenBank/DDBJ databases">
        <title>Black Yeasts Isolated from many extreme environments.</title>
        <authorList>
            <person name="Coleine C."/>
            <person name="Stajich J.E."/>
            <person name="Selbmann L."/>
        </authorList>
    </citation>
    <scope>NUCLEOTIDE SEQUENCE</scope>
    <source>
        <strain evidence="3">CCFEE 5200</strain>
    </source>
</reference>
<evidence type="ECO:0000256" key="1">
    <source>
        <dbReference type="SAM" id="MobiDB-lite"/>
    </source>
</evidence>
<evidence type="ECO:0000259" key="2">
    <source>
        <dbReference type="PROSITE" id="PS50076"/>
    </source>
</evidence>
<dbReference type="GO" id="GO:0005737">
    <property type="term" value="C:cytoplasm"/>
    <property type="evidence" value="ECO:0007669"/>
    <property type="project" value="TreeGrafter"/>
</dbReference>
<feature type="region of interest" description="Disordered" evidence="1">
    <location>
        <begin position="646"/>
        <end position="694"/>
    </location>
</feature>
<accession>A0AAN6GYQ1</accession>
<dbReference type="SMART" id="SM00271">
    <property type="entry name" value="DnaJ"/>
    <property type="match status" value="1"/>
</dbReference>
<dbReference type="InterPro" id="IPR036869">
    <property type="entry name" value="J_dom_sf"/>
</dbReference>
<dbReference type="InterPro" id="IPR052594">
    <property type="entry name" value="J_domain-containing_protein"/>
</dbReference>
<evidence type="ECO:0000313" key="3">
    <source>
        <dbReference type="EMBL" id="KAK0950694.1"/>
    </source>
</evidence>
<dbReference type="Gene3D" id="1.10.287.110">
    <property type="entry name" value="DnaJ domain"/>
    <property type="match status" value="1"/>
</dbReference>
<keyword evidence="4" id="KW-1185">Reference proteome</keyword>
<dbReference type="PRINTS" id="PR00625">
    <property type="entry name" value="JDOMAIN"/>
</dbReference>
<dbReference type="AlphaFoldDB" id="A0AAN6GYQ1"/>
<dbReference type="EMBL" id="JAUJLE010000789">
    <property type="protein sequence ID" value="KAK0950694.1"/>
    <property type="molecule type" value="Genomic_DNA"/>
</dbReference>
<dbReference type="Pfam" id="PF00226">
    <property type="entry name" value="DnaJ"/>
    <property type="match status" value="1"/>
</dbReference>
<feature type="compositionally biased region" description="Polar residues" evidence="1">
    <location>
        <begin position="667"/>
        <end position="678"/>
    </location>
</feature>
<gene>
    <name evidence="3" type="ORF">LTR91_025476</name>
</gene>
<dbReference type="PANTHER" id="PTHR44144:SF1">
    <property type="entry name" value="DNAJ HOMOLOG SUBFAMILY C MEMBER 9"/>
    <property type="match status" value="1"/>
</dbReference>
<dbReference type="InterPro" id="IPR001623">
    <property type="entry name" value="DnaJ_domain"/>
</dbReference>
<dbReference type="CDD" id="cd06257">
    <property type="entry name" value="DnaJ"/>
    <property type="match status" value="1"/>
</dbReference>
<feature type="domain" description="J" evidence="2">
    <location>
        <begin position="6"/>
        <end position="75"/>
    </location>
</feature>
<comment type="caution">
    <text evidence="3">The sequence shown here is derived from an EMBL/GenBank/DDBJ whole genome shotgun (WGS) entry which is preliminary data.</text>
</comment>
<dbReference type="GO" id="GO:0031072">
    <property type="term" value="F:heat shock protein binding"/>
    <property type="evidence" value="ECO:0007669"/>
    <property type="project" value="TreeGrafter"/>
</dbReference>
<dbReference type="GO" id="GO:0005634">
    <property type="term" value="C:nucleus"/>
    <property type="evidence" value="ECO:0007669"/>
    <property type="project" value="TreeGrafter"/>
</dbReference>
<organism evidence="3 4">
    <name type="scientific">Friedmanniomyces endolithicus</name>
    <dbReference type="NCBI Taxonomy" id="329885"/>
    <lineage>
        <taxon>Eukaryota</taxon>
        <taxon>Fungi</taxon>
        <taxon>Dikarya</taxon>
        <taxon>Ascomycota</taxon>
        <taxon>Pezizomycotina</taxon>
        <taxon>Dothideomycetes</taxon>
        <taxon>Dothideomycetidae</taxon>
        <taxon>Mycosphaerellales</taxon>
        <taxon>Teratosphaeriaceae</taxon>
        <taxon>Friedmanniomyces</taxon>
    </lineage>
</organism>
<dbReference type="PANTHER" id="PTHR44144">
    <property type="entry name" value="DNAJ HOMOLOG SUBFAMILY C MEMBER 9"/>
    <property type="match status" value="1"/>
</dbReference>
<dbReference type="PROSITE" id="PS50076">
    <property type="entry name" value="DNAJ_2"/>
    <property type="match status" value="1"/>
</dbReference>
<dbReference type="SUPFAM" id="SSF46565">
    <property type="entry name" value="Chaperone J-domain"/>
    <property type="match status" value="1"/>
</dbReference>
<dbReference type="Proteomes" id="UP001175353">
    <property type="component" value="Unassembled WGS sequence"/>
</dbReference>
<evidence type="ECO:0000313" key="4">
    <source>
        <dbReference type="Proteomes" id="UP001175353"/>
    </source>
</evidence>
<sequence>MAQDDILYQLLGADSSDSQEDIRTAYRKAALVCHPDKAPKDPAGQDRAKKRFIELAEAYRILRDPSERQRYDEVGFESAMAKFHSASGYTNVDEAMREFEELVVSGKVDFEDKDPSDAELLEWWNKSETKSLEPRQSLRTSTNGDFEMVCALYDQYRLTHSSTTGGNPQTILTVARQHFGSVHESRLKAWGGFDSVNGSAADLSPIINGQYQDREGTLHPIPSGGALVKPPKTIELLHLGYTDTFIQFLKSGSSTDLTKRLQQHGAQYQSLWEEYDKDHADQPSLRKFDRTIDWRKIVKTLDLLRNHSTQNSTTTKFKRNEGDWKAYAKSFGFPEQWDDAVNKMIEPKQPVVHKSKWQPNVSTETDHEDDGKDKSSLDASTDPHDVHMSERMDDDVQSNRSLDVKMRDASAASSTRSNQDQVDDISDALDGLVIVQDQGIPREVFAFLHGRGSQLFLKMTPPGTLFALYDIVSAKTFYRSLQSITDQPDRDFSKMKGGKADLTDMDFADLVPIGIATQRRGKEPPGGWAAQPRTYVICKRQDGAVTAFTRSDLGDVFGRDPIDDEIYRYRIEAGGPKALPAPCTRRSKAIQYDLHYEGNADTVDSEDDLKFTKTHPDDVKLLQNEAQPEQREMDEMMKDIRRLGKTARISSRQSKRNGGLEAGSATLLPQSRSSGKQGRQTEHSTMAGLLPKNAAEAEEMLQLVRALHEQSDHVGAKDTT</sequence>
<proteinExistence type="predicted"/>
<feature type="compositionally biased region" description="Basic and acidic residues" evidence="1">
    <location>
        <begin position="369"/>
        <end position="391"/>
    </location>
</feature>
<feature type="region of interest" description="Disordered" evidence="1">
    <location>
        <begin position="349"/>
        <end position="399"/>
    </location>
</feature>